<dbReference type="PANTHER" id="PTHR43400:SF7">
    <property type="entry name" value="FAD-DEPENDENT OXIDOREDUCTASE 2 FAD BINDING DOMAIN-CONTAINING PROTEIN"/>
    <property type="match status" value="1"/>
</dbReference>
<dbReference type="SUPFAM" id="SSF56425">
    <property type="entry name" value="Succinate dehydrogenase/fumarate reductase flavoprotein, catalytic domain"/>
    <property type="match status" value="1"/>
</dbReference>
<dbReference type="InterPro" id="IPR010960">
    <property type="entry name" value="Flavocytochrome_c"/>
</dbReference>
<dbReference type="STRING" id="1423804.FD14_GL000883"/>
<dbReference type="NCBIfam" id="TIGR01813">
    <property type="entry name" value="flavo_cyto_c"/>
    <property type="match status" value="1"/>
</dbReference>
<comment type="catalytic activity">
    <reaction evidence="7 8">
        <text>dihydrourocanate + A = urocanate + AH2</text>
        <dbReference type="Rhea" id="RHEA:36059"/>
        <dbReference type="ChEBI" id="CHEBI:13193"/>
        <dbReference type="ChEBI" id="CHEBI:17499"/>
        <dbReference type="ChEBI" id="CHEBI:27247"/>
        <dbReference type="ChEBI" id="CHEBI:72991"/>
        <dbReference type="EC" id="1.3.99.33"/>
    </reaction>
</comment>
<proteinExistence type="inferred from homology"/>
<protein>
    <recommendedName>
        <fullName evidence="3 8">Urocanate reductase</fullName>
        <ecNumber evidence="2 8">1.3.99.33</ecNumber>
    </recommendedName>
</protein>
<dbReference type="SMART" id="SM00900">
    <property type="entry name" value="FMN_bind"/>
    <property type="match status" value="1"/>
</dbReference>
<comment type="similarity">
    <text evidence="1 8">Belongs to the FAD-dependent oxidoreductase 2 family. FRD/SDH subfamily.</text>
</comment>
<evidence type="ECO:0000256" key="5">
    <source>
        <dbReference type="ARBA" id="ARBA00022827"/>
    </source>
</evidence>
<dbReference type="Pfam" id="PF04205">
    <property type="entry name" value="FMN_bind"/>
    <property type="match status" value="1"/>
</dbReference>
<gene>
    <name evidence="10" type="ORF">FD14_GL000883</name>
</gene>
<keyword evidence="6 8" id="KW-0560">Oxidoreductase</keyword>
<dbReference type="EC" id="1.3.99.33" evidence="2 8"/>
<keyword evidence="5 8" id="KW-0274">FAD</keyword>
<evidence type="ECO:0000256" key="3">
    <source>
        <dbReference type="ARBA" id="ARBA00015872"/>
    </source>
</evidence>
<dbReference type="GO" id="GO:0016020">
    <property type="term" value="C:membrane"/>
    <property type="evidence" value="ECO:0007669"/>
    <property type="project" value="InterPro"/>
</dbReference>
<dbReference type="Pfam" id="PF00890">
    <property type="entry name" value="FAD_binding_2"/>
    <property type="match status" value="2"/>
</dbReference>
<evidence type="ECO:0000259" key="9">
    <source>
        <dbReference type="SMART" id="SM00900"/>
    </source>
</evidence>
<evidence type="ECO:0000256" key="2">
    <source>
        <dbReference type="ARBA" id="ARBA00013137"/>
    </source>
</evidence>
<comment type="cofactor">
    <cofactor evidence="8">
        <name>FMN</name>
        <dbReference type="ChEBI" id="CHEBI:58210"/>
    </cofactor>
    <text evidence="8">Binds 1 or 2 FMN covalently per subunit.</text>
</comment>
<sequence length="633" mass="67060">MTNTFKPGTYTVNAKGHNGTFPMSVTFSEDRIENIDIQAKSETKGISDVVYERLPHQVIAGQTLNVDAVTGASDTSHGIIDGVAQAAALAGADPAELKARDKYVAPANTEDKTFSTDLVVVGGGGAGLSAAATALDQGQQVVLVEKAPALGGNTVRAGGPMNAADPDWQKQFAALPGEDQTLTDILNMPIDHIDAEFQADFKVLQSQIKAYLAEVANGTPAYLFDSVELHRIMTYLGGTRTDRNGYRIHGKYDLVKTLTDNVLASQRWLAKIGVAFDNSQVTMPVGALWRRGHKPVEEAGFAYISVLSDYVKAHGGKIFTDSPVTALQHADGRVTGVIVTKANGQTITINAKAVILASGGFGANTKMVQQYNTYWSSVADNIATTNTPTETGDGIRLGQSVGADLTGMGFIQMMPVADPETGELFSGIQCPPANFVMVNQQGKRFVNEYAERDVLAQAAFDNGGLFYLIADAKIKDTAYNTSDAQLEQQVKDGRLFKADTLAELADQIHVDAATLETTIANYNRYVDAGEDPEFGKNVFDLKVEVGPFYATPRMPAIHHTMGGLTIDAKAHVLNESGTAISGLYAAGEVAGGLHAGNRLGGNSLADIFTFGPIAAKTAVAELPADVVTGASQH</sequence>
<reference evidence="10 11" key="1">
    <citation type="journal article" date="2015" name="Genome Announc.">
        <title>Expanding the biotechnology potential of lactobacilli through comparative genomics of 213 strains and associated genera.</title>
        <authorList>
            <person name="Sun Z."/>
            <person name="Harris H.M."/>
            <person name="McCann A."/>
            <person name="Guo C."/>
            <person name="Argimon S."/>
            <person name="Zhang W."/>
            <person name="Yang X."/>
            <person name="Jeffery I.B."/>
            <person name="Cooney J.C."/>
            <person name="Kagawa T.F."/>
            <person name="Liu W."/>
            <person name="Song Y."/>
            <person name="Salvetti E."/>
            <person name="Wrobel A."/>
            <person name="Rasinkangas P."/>
            <person name="Parkhill J."/>
            <person name="Rea M.C."/>
            <person name="O'Sullivan O."/>
            <person name="Ritari J."/>
            <person name="Douillard F.P."/>
            <person name="Paul Ross R."/>
            <person name="Yang R."/>
            <person name="Briner A.E."/>
            <person name="Felis G.E."/>
            <person name="de Vos W.M."/>
            <person name="Barrangou R."/>
            <person name="Klaenhammer T.R."/>
            <person name="Caufield P.W."/>
            <person name="Cui Y."/>
            <person name="Zhang H."/>
            <person name="O'Toole P.W."/>
        </authorList>
    </citation>
    <scope>NUCLEOTIDE SEQUENCE [LARGE SCALE GENOMIC DNA]</scope>
    <source>
        <strain evidence="10 11">DSM 23365</strain>
    </source>
</reference>
<dbReference type="InterPro" id="IPR050315">
    <property type="entry name" value="FAD-oxidoreductase_2"/>
</dbReference>
<dbReference type="SUPFAM" id="SSF51905">
    <property type="entry name" value="FAD/NAD(P)-binding domain"/>
    <property type="match status" value="1"/>
</dbReference>
<dbReference type="PATRIC" id="fig|1423804.4.peg.951"/>
<dbReference type="InterPro" id="IPR027477">
    <property type="entry name" value="Succ_DH/fumarate_Rdtase_cat_sf"/>
</dbReference>
<evidence type="ECO:0000256" key="8">
    <source>
        <dbReference type="RuleBase" id="RU366062"/>
    </source>
</evidence>
<comment type="cofactor">
    <cofactor evidence="8">
        <name>FAD</name>
        <dbReference type="ChEBI" id="CHEBI:57692"/>
    </cofactor>
    <text evidence="8">Binds 1 FAD per subunit.</text>
</comment>
<evidence type="ECO:0000256" key="1">
    <source>
        <dbReference type="ARBA" id="ARBA00008040"/>
    </source>
</evidence>
<dbReference type="GO" id="GO:0010181">
    <property type="term" value="F:FMN binding"/>
    <property type="evidence" value="ECO:0007669"/>
    <property type="project" value="InterPro"/>
</dbReference>
<accession>A0A0R2F1L9</accession>
<dbReference type="GO" id="GO:0033765">
    <property type="term" value="F:steroid dehydrogenase activity, acting on the CH-CH group of donors"/>
    <property type="evidence" value="ECO:0007669"/>
    <property type="project" value="UniProtKB-ARBA"/>
</dbReference>
<dbReference type="Gene3D" id="3.90.1010.20">
    <property type="match status" value="1"/>
</dbReference>
<evidence type="ECO:0000313" key="10">
    <source>
        <dbReference type="EMBL" id="KRN21702.1"/>
    </source>
</evidence>
<evidence type="ECO:0000256" key="7">
    <source>
        <dbReference type="ARBA" id="ARBA00049922"/>
    </source>
</evidence>
<dbReference type="InterPro" id="IPR003953">
    <property type="entry name" value="FAD-dep_OxRdtase_2_FAD-bd"/>
</dbReference>
<dbReference type="InterPro" id="IPR036188">
    <property type="entry name" value="FAD/NAD-bd_sf"/>
</dbReference>
<organism evidence="10 11">
    <name type="scientific">Secundilactobacillus similis DSM 23365 = JCM 2765</name>
    <dbReference type="NCBI Taxonomy" id="1423804"/>
    <lineage>
        <taxon>Bacteria</taxon>
        <taxon>Bacillati</taxon>
        <taxon>Bacillota</taxon>
        <taxon>Bacilli</taxon>
        <taxon>Lactobacillales</taxon>
        <taxon>Lactobacillaceae</taxon>
        <taxon>Secundilactobacillus</taxon>
    </lineage>
</organism>
<dbReference type="AlphaFoldDB" id="A0A0R2F1L9"/>
<dbReference type="PANTHER" id="PTHR43400">
    <property type="entry name" value="FUMARATE REDUCTASE"/>
    <property type="match status" value="1"/>
</dbReference>
<keyword evidence="4 8" id="KW-0285">Flavoprotein</keyword>
<dbReference type="Proteomes" id="UP000051442">
    <property type="component" value="Unassembled WGS sequence"/>
</dbReference>
<feature type="domain" description="FMN-binding" evidence="9">
    <location>
        <begin position="16"/>
        <end position="90"/>
    </location>
</feature>
<comment type="caution">
    <text evidence="10">The sequence shown here is derived from an EMBL/GenBank/DDBJ whole genome shotgun (WGS) entry which is preliminary data.</text>
</comment>
<dbReference type="Gene3D" id="3.90.700.10">
    <property type="entry name" value="Succinate dehydrogenase/fumarate reductase flavoprotein, catalytic domain"/>
    <property type="match status" value="1"/>
</dbReference>
<dbReference type="InterPro" id="IPR007329">
    <property type="entry name" value="FMN-bd"/>
</dbReference>
<evidence type="ECO:0000256" key="6">
    <source>
        <dbReference type="ARBA" id="ARBA00023002"/>
    </source>
</evidence>
<dbReference type="EMBL" id="AYZM01000105">
    <property type="protein sequence ID" value="KRN21702.1"/>
    <property type="molecule type" value="Genomic_DNA"/>
</dbReference>
<evidence type="ECO:0000256" key="4">
    <source>
        <dbReference type="ARBA" id="ARBA00022630"/>
    </source>
</evidence>
<dbReference type="Gene3D" id="3.50.50.60">
    <property type="entry name" value="FAD/NAD(P)-binding domain"/>
    <property type="match status" value="2"/>
</dbReference>
<evidence type="ECO:0000313" key="11">
    <source>
        <dbReference type="Proteomes" id="UP000051442"/>
    </source>
</evidence>
<name>A0A0R2F1L9_9LACO</name>
<dbReference type="OrthoDB" id="9806724at2"/>
<keyword evidence="11" id="KW-1185">Reference proteome</keyword>